<dbReference type="SUPFAM" id="SSF53448">
    <property type="entry name" value="Nucleotide-diphospho-sugar transferases"/>
    <property type="match status" value="1"/>
</dbReference>
<feature type="domain" description="Glycosyltransferase 2-like" evidence="4">
    <location>
        <begin position="5"/>
        <end position="177"/>
    </location>
</feature>
<organism evidence="5 6">
    <name type="scientific">Pedobacter jamesrossensis</name>
    <dbReference type="NCBI Taxonomy" id="1908238"/>
    <lineage>
        <taxon>Bacteria</taxon>
        <taxon>Pseudomonadati</taxon>
        <taxon>Bacteroidota</taxon>
        <taxon>Sphingobacteriia</taxon>
        <taxon>Sphingobacteriales</taxon>
        <taxon>Sphingobacteriaceae</taxon>
        <taxon>Pedobacter</taxon>
    </lineage>
</organism>
<evidence type="ECO:0000256" key="1">
    <source>
        <dbReference type="ARBA" id="ARBA00006739"/>
    </source>
</evidence>
<dbReference type="Proteomes" id="UP001595792">
    <property type="component" value="Unassembled WGS sequence"/>
</dbReference>
<proteinExistence type="inferred from homology"/>
<dbReference type="PANTHER" id="PTHR43179">
    <property type="entry name" value="RHAMNOSYLTRANSFERASE WBBL"/>
    <property type="match status" value="1"/>
</dbReference>
<comment type="similarity">
    <text evidence="1">Belongs to the glycosyltransferase 2 family.</text>
</comment>
<protein>
    <submittedName>
        <fullName evidence="5">Glycosyltransferase family 2 protein</fullName>
        <ecNumber evidence="5">2.4.-.-</ecNumber>
    </submittedName>
</protein>
<keyword evidence="3 5" id="KW-0808">Transferase</keyword>
<dbReference type="Pfam" id="PF00535">
    <property type="entry name" value="Glycos_transf_2"/>
    <property type="match status" value="1"/>
</dbReference>
<dbReference type="CDD" id="cd04186">
    <property type="entry name" value="GT_2_like_c"/>
    <property type="match status" value="1"/>
</dbReference>
<dbReference type="GO" id="GO:0016757">
    <property type="term" value="F:glycosyltransferase activity"/>
    <property type="evidence" value="ECO:0007669"/>
    <property type="project" value="UniProtKB-KW"/>
</dbReference>
<gene>
    <name evidence="5" type="ORF">ACFOUY_14005</name>
</gene>
<keyword evidence="2 5" id="KW-0328">Glycosyltransferase</keyword>
<dbReference type="EC" id="2.4.-.-" evidence="5"/>
<dbReference type="RefSeq" id="WP_378961456.1">
    <property type="nucleotide sequence ID" value="NZ_JBHRXC010000001.1"/>
</dbReference>
<evidence type="ECO:0000313" key="6">
    <source>
        <dbReference type="Proteomes" id="UP001595792"/>
    </source>
</evidence>
<comment type="caution">
    <text evidence="5">The sequence shown here is derived from an EMBL/GenBank/DDBJ whole genome shotgun (WGS) entry which is preliminary data.</text>
</comment>
<evidence type="ECO:0000313" key="5">
    <source>
        <dbReference type="EMBL" id="MFC4197815.1"/>
    </source>
</evidence>
<dbReference type="InterPro" id="IPR029044">
    <property type="entry name" value="Nucleotide-diphossugar_trans"/>
</dbReference>
<dbReference type="EMBL" id="JBHSBY010000128">
    <property type="protein sequence ID" value="MFC4197815.1"/>
    <property type="molecule type" value="Genomic_DNA"/>
</dbReference>
<evidence type="ECO:0000259" key="4">
    <source>
        <dbReference type="Pfam" id="PF00535"/>
    </source>
</evidence>
<reference evidence="6" key="1">
    <citation type="journal article" date="2019" name="Int. J. Syst. Evol. Microbiol.">
        <title>The Global Catalogue of Microorganisms (GCM) 10K type strain sequencing project: providing services to taxonomists for standard genome sequencing and annotation.</title>
        <authorList>
            <consortium name="The Broad Institute Genomics Platform"/>
            <consortium name="The Broad Institute Genome Sequencing Center for Infectious Disease"/>
            <person name="Wu L."/>
            <person name="Ma J."/>
        </authorList>
    </citation>
    <scope>NUCLEOTIDE SEQUENCE [LARGE SCALE GENOMIC DNA]</scope>
    <source>
        <strain evidence="6">CCM 8689</strain>
    </source>
</reference>
<sequence length="303" mass="35088">MNTVSIITVNFNQHEVNIDFLKSIKSYPSNFNVEVIFVDNGSKEQYEQEYKQILPELVYIRSEKNLGFAGGNNLGIKVATGKYLLLLNNDTEITANLIDSLVSEMEENPQIGIVSPLILYFDKPDTIQYAGFTNMNYKTCRNSAIGFMEIDKEQYAVNSRETGYCHGAAMMCRRADLATVGLMADEFFLYYEELDWCERFKKAGKKIWFTGKTKIYHKESISVGKESAIKTYFMTRNRMLFIRRNTSTFNTLIFSIYYILIACSKQVITQFLKGRKDLIKWTFKGLFWNFKNSKNSKNLGFKI</sequence>
<evidence type="ECO:0000256" key="2">
    <source>
        <dbReference type="ARBA" id="ARBA00022676"/>
    </source>
</evidence>
<name>A0ABV8NPR5_9SPHI</name>
<dbReference type="PANTHER" id="PTHR43179:SF12">
    <property type="entry name" value="GALACTOFURANOSYLTRANSFERASE GLFT2"/>
    <property type="match status" value="1"/>
</dbReference>
<dbReference type="InterPro" id="IPR001173">
    <property type="entry name" value="Glyco_trans_2-like"/>
</dbReference>
<evidence type="ECO:0000256" key="3">
    <source>
        <dbReference type="ARBA" id="ARBA00022679"/>
    </source>
</evidence>
<keyword evidence="6" id="KW-1185">Reference proteome</keyword>
<dbReference type="Gene3D" id="3.90.550.10">
    <property type="entry name" value="Spore Coat Polysaccharide Biosynthesis Protein SpsA, Chain A"/>
    <property type="match status" value="1"/>
</dbReference>
<accession>A0ABV8NPR5</accession>